<evidence type="ECO:0000259" key="11">
    <source>
        <dbReference type="PROSITE" id="PS50006"/>
    </source>
</evidence>
<dbReference type="SMART" id="SM00220">
    <property type="entry name" value="S_TKc"/>
    <property type="match status" value="1"/>
</dbReference>
<protein>
    <recommendedName>
        <fullName evidence="2">non-specific serine/threonine protein kinase</fullName>
        <ecNumber evidence="2">2.7.11.1</ecNumber>
    </recommendedName>
</protein>
<accession>A0ABR1YIZ9</accession>
<dbReference type="CDD" id="cd00180">
    <property type="entry name" value="PKc"/>
    <property type="match status" value="1"/>
</dbReference>
<comment type="similarity">
    <text evidence="1">Belongs to the protein kinase superfamily. CAMK Ser/Thr protein kinase family. CHEK2 subfamily.</text>
</comment>
<evidence type="ECO:0000256" key="10">
    <source>
        <dbReference type="SAM" id="MobiDB-lite"/>
    </source>
</evidence>
<keyword evidence="4 9" id="KW-0547">Nucleotide-binding</keyword>
<proteinExistence type="inferred from homology"/>
<dbReference type="Pfam" id="PF00498">
    <property type="entry name" value="FHA"/>
    <property type="match status" value="1"/>
</dbReference>
<reference evidence="13 14" key="1">
    <citation type="submission" date="2024-04" db="EMBL/GenBank/DDBJ databases">
        <title>Phyllosticta paracitricarpa is synonymous to the EU quarantine fungus P. citricarpa based on phylogenomic analyses.</title>
        <authorList>
            <consortium name="Lawrence Berkeley National Laboratory"/>
            <person name="Van Ingen-Buijs V.A."/>
            <person name="Van Westerhoven A.C."/>
            <person name="Haridas S."/>
            <person name="Skiadas P."/>
            <person name="Martin F."/>
            <person name="Groenewald J.Z."/>
            <person name="Crous P.W."/>
            <person name="Seidl M.F."/>
        </authorList>
    </citation>
    <scope>NUCLEOTIDE SEQUENCE [LARGE SCALE GENOMIC DNA]</scope>
    <source>
        <strain evidence="13 14">CBS 123374</strain>
    </source>
</reference>
<gene>
    <name evidence="13" type="ORF">HDK90DRAFT_513001</name>
</gene>
<dbReference type="PROSITE" id="PS50011">
    <property type="entry name" value="PROTEIN_KINASE_DOM"/>
    <property type="match status" value="1"/>
</dbReference>
<evidence type="ECO:0000256" key="6">
    <source>
        <dbReference type="ARBA" id="ARBA00022840"/>
    </source>
</evidence>
<dbReference type="PROSITE" id="PS50006">
    <property type="entry name" value="FHA_DOMAIN"/>
    <property type="match status" value="1"/>
</dbReference>
<feature type="compositionally biased region" description="Polar residues" evidence="10">
    <location>
        <begin position="681"/>
        <end position="690"/>
    </location>
</feature>
<dbReference type="InterPro" id="IPR008984">
    <property type="entry name" value="SMAD_FHA_dom_sf"/>
</dbReference>
<evidence type="ECO:0000256" key="9">
    <source>
        <dbReference type="PROSITE-ProRule" id="PRU10141"/>
    </source>
</evidence>
<dbReference type="Gene3D" id="2.60.200.20">
    <property type="match status" value="1"/>
</dbReference>
<comment type="caution">
    <text evidence="13">The sequence shown here is derived from an EMBL/GenBank/DDBJ whole genome shotgun (WGS) entry which is preliminary data.</text>
</comment>
<sequence>MTFDTNVFAVLVPPARYSAASHAFRLQENKKFRIGSTGSDPVLPAKRVREKTPSFEQNQATAQRILDDPGNLVLRFDNPPKDRTKGWVFGANPDICDILLEPPQAVADKVHVSSQHFSINIDQQCRVFLSDTSTNGTYVGHDGQNEEIKRNRFTCFLSLEPGERFWNENSIKVAHGEEGIAFRIIFPHHHSGSQQYLKQLEQFVSMSRRALPFLDALNVQSEQLTPVGHSRPITVKKGQLYYKAAEPLGSGAFGTVRKVVNLEIGKIFAVKELHTPSPQQRKQFKFEADLMTKIKHPNIVEVIAFEDESQPRITMEFCSHGSLQDTRPATLNDVVSVLRQILLGVSYMHRQRCVHRDLKPANILVRSHFPFQIAIADFGLSKQFEDNFYTRRYCGTPGWMAPEIQPDSAQYYFAPPVDVFATGTIIYDLLPIDWDISKGWAPVERVLNKCGALKPLIWSMIKHNPQERLTAQQCLDRGCDYGLFRRCRAATGETFEDGPLEYILLDDISETPRWRKITSLLLQSPELKDGLIAWASKSVVDPDSPGTESRGTKGNPRHPTASSHQTGSGGQHGDSFMNEFVDFNGQAGRNPATMRASTQNATITGHARPTKVQGLQPSTNRSSRSKSPLSVNKRGQLDKKSQLADPSRVFKPVSRVTRSTGATAEPVAHQPYPMPPIKGSQELNYGTNSRGTEKKSGGLSRFWTKK</sequence>
<dbReference type="PROSITE" id="PS00108">
    <property type="entry name" value="PROTEIN_KINASE_ST"/>
    <property type="match status" value="1"/>
</dbReference>
<dbReference type="PANTHER" id="PTHR44167:SF24">
    <property type="entry name" value="SERINE_THREONINE-PROTEIN KINASE CHK2"/>
    <property type="match status" value="1"/>
</dbReference>
<dbReference type="Pfam" id="PF00069">
    <property type="entry name" value="Pkinase"/>
    <property type="match status" value="1"/>
</dbReference>
<dbReference type="PANTHER" id="PTHR44167">
    <property type="entry name" value="OVARIAN-SPECIFIC SERINE/THREONINE-PROTEIN KINASE LOK-RELATED"/>
    <property type="match status" value="1"/>
</dbReference>
<evidence type="ECO:0000256" key="1">
    <source>
        <dbReference type="ARBA" id="ARBA00005575"/>
    </source>
</evidence>
<dbReference type="SUPFAM" id="SSF49879">
    <property type="entry name" value="SMAD/FHA domain"/>
    <property type="match status" value="1"/>
</dbReference>
<feature type="binding site" evidence="9">
    <location>
        <position position="271"/>
    </location>
    <ligand>
        <name>ATP</name>
        <dbReference type="ChEBI" id="CHEBI:30616"/>
    </ligand>
</feature>
<feature type="domain" description="FHA" evidence="11">
    <location>
        <begin position="87"/>
        <end position="144"/>
    </location>
</feature>
<dbReference type="InterPro" id="IPR011009">
    <property type="entry name" value="Kinase-like_dom_sf"/>
</dbReference>
<dbReference type="InterPro" id="IPR000253">
    <property type="entry name" value="FHA_dom"/>
</dbReference>
<dbReference type="Proteomes" id="UP001492380">
    <property type="component" value="Unassembled WGS sequence"/>
</dbReference>
<evidence type="ECO:0000313" key="14">
    <source>
        <dbReference type="Proteomes" id="UP001492380"/>
    </source>
</evidence>
<evidence type="ECO:0000256" key="3">
    <source>
        <dbReference type="ARBA" id="ARBA00022527"/>
    </source>
</evidence>
<keyword evidence="5" id="KW-0418">Kinase</keyword>
<dbReference type="SMART" id="SM00240">
    <property type="entry name" value="FHA"/>
    <property type="match status" value="1"/>
</dbReference>
<organism evidence="13 14">
    <name type="scientific">Phyllosticta capitalensis</name>
    <dbReference type="NCBI Taxonomy" id="121624"/>
    <lineage>
        <taxon>Eukaryota</taxon>
        <taxon>Fungi</taxon>
        <taxon>Dikarya</taxon>
        <taxon>Ascomycota</taxon>
        <taxon>Pezizomycotina</taxon>
        <taxon>Dothideomycetes</taxon>
        <taxon>Dothideomycetes incertae sedis</taxon>
        <taxon>Botryosphaeriales</taxon>
        <taxon>Phyllostictaceae</taxon>
        <taxon>Phyllosticta</taxon>
    </lineage>
</organism>
<evidence type="ECO:0000313" key="13">
    <source>
        <dbReference type="EMBL" id="KAK8230898.1"/>
    </source>
</evidence>
<comment type="catalytic activity">
    <reaction evidence="7">
        <text>L-threonyl-[protein] + ATP = O-phospho-L-threonyl-[protein] + ADP + H(+)</text>
        <dbReference type="Rhea" id="RHEA:46608"/>
        <dbReference type="Rhea" id="RHEA-COMP:11060"/>
        <dbReference type="Rhea" id="RHEA-COMP:11605"/>
        <dbReference type="ChEBI" id="CHEBI:15378"/>
        <dbReference type="ChEBI" id="CHEBI:30013"/>
        <dbReference type="ChEBI" id="CHEBI:30616"/>
        <dbReference type="ChEBI" id="CHEBI:61977"/>
        <dbReference type="ChEBI" id="CHEBI:456216"/>
        <dbReference type="EC" id="2.7.11.1"/>
    </reaction>
</comment>
<dbReference type="EMBL" id="JBBWRZ010000008">
    <property type="protein sequence ID" value="KAK8230898.1"/>
    <property type="molecule type" value="Genomic_DNA"/>
</dbReference>
<dbReference type="PROSITE" id="PS00107">
    <property type="entry name" value="PROTEIN_KINASE_ATP"/>
    <property type="match status" value="1"/>
</dbReference>
<evidence type="ECO:0000256" key="7">
    <source>
        <dbReference type="ARBA" id="ARBA00047899"/>
    </source>
</evidence>
<keyword evidence="6 9" id="KW-0067">ATP-binding</keyword>
<evidence type="ECO:0000256" key="2">
    <source>
        <dbReference type="ARBA" id="ARBA00012513"/>
    </source>
</evidence>
<keyword evidence="5" id="KW-0808">Transferase</keyword>
<dbReference type="SUPFAM" id="SSF56112">
    <property type="entry name" value="Protein kinase-like (PK-like)"/>
    <property type="match status" value="1"/>
</dbReference>
<evidence type="ECO:0000259" key="12">
    <source>
        <dbReference type="PROSITE" id="PS50011"/>
    </source>
</evidence>
<dbReference type="InterPro" id="IPR017441">
    <property type="entry name" value="Protein_kinase_ATP_BS"/>
</dbReference>
<keyword evidence="3" id="KW-0723">Serine/threonine-protein kinase</keyword>
<name>A0ABR1YIZ9_9PEZI</name>
<comment type="catalytic activity">
    <reaction evidence="8">
        <text>L-seryl-[protein] + ATP = O-phospho-L-seryl-[protein] + ADP + H(+)</text>
        <dbReference type="Rhea" id="RHEA:17989"/>
        <dbReference type="Rhea" id="RHEA-COMP:9863"/>
        <dbReference type="Rhea" id="RHEA-COMP:11604"/>
        <dbReference type="ChEBI" id="CHEBI:15378"/>
        <dbReference type="ChEBI" id="CHEBI:29999"/>
        <dbReference type="ChEBI" id="CHEBI:30616"/>
        <dbReference type="ChEBI" id="CHEBI:83421"/>
        <dbReference type="ChEBI" id="CHEBI:456216"/>
        <dbReference type="EC" id="2.7.11.1"/>
    </reaction>
</comment>
<dbReference type="EC" id="2.7.11.1" evidence="2"/>
<feature type="compositionally biased region" description="Polar residues" evidence="10">
    <location>
        <begin position="613"/>
        <end position="630"/>
    </location>
</feature>
<dbReference type="Gene3D" id="1.10.510.10">
    <property type="entry name" value="Transferase(Phosphotransferase) domain 1"/>
    <property type="match status" value="1"/>
</dbReference>
<feature type="domain" description="Protein kinase" evidence="12">
    <location>
        <begin position="242"/>
        <end position="484"/>
    </location>
</feature>
<dbReference type="InterPro" id="IPR000719">
    <property type="entry name" value="Prot_kinase_dom"/>
</dbReference>
<keyword evidence="14" id="KW-1185">Reference proteome</keyword>
<dbReference type="InterPro" id="IPR008271">
    <property type="entry name" value="Ser/Thr_kinase_AS"/>
</dbReference>
<evidence type="ECO:0000256" key="4">
    <source>
        <dbReference type="ARBA" id="ARBA00022741"/>
    </source>
</evidence>
<feature type="region of interest" description="Disordered" evidence="10">
    <location>
        <begin position="538"/>
        <end position="706"/>
    </location>
</feature>
<evidence type="ECO:0000256" key="8">
    <source>
        <dbReference type="ARBA" id="ARBA00048679"/>
    </source>
</evidence>
<evidence type="ECO:0000256" key="5">
    <source>
        <dbReference type="ARBA" id="ARBA00022777"/>
    </source>
</evidence>